<proteinExistence type="predicted"/>
<dbReference type="Pfam" id="PF24664">
    <property type="entry name" value="Monjiviricetes_fusion"/>
    <property type="match status" value="1"/>
</dbReference>
<evidence type="ECO:0000313" key="1">
    <source>
        <dbReference type="EMBL" id="QMU95542.1"/>
    </source>
</evidence>
<name>A0A7G4YW61_9VIRU</name>
<organism evidence="1">
    <name type="scientific">Panonychus citri mivirus</name>
    <dbReference type="NCBI Taxonomy" id="2760845"/>
    <lineage>
        <taxon>Viruses</taxon>
        <taxon>Riboviria</taxon>
        <taxon>Orthornavirae</taxon>
        <taxon>Negarnaviricota</taxon>
        <taxon>Haploviricotina</taxon>
        <taxon>Monjiviricetes</taxon>
        <taxon>Jingchuvirales</taxon>
        <taxon>Chuviridae</taxon>
        <taxon>Mivirus</taxon>
    </lineage>
</organism>
<sequence>MPFNQDTCTDMIKYKKISLAGREIKLTSEGKAFSGQVTLFGIRNQGSGYCKGEDFMFDDIYRESAIMIINYNIMYNEGKTTWDSNTDSYEMPSFGSCSVNAIPCIDPVYGYFFPNFVTLDKCKEENLIIHYEGPALLVKISNQYTYLINRTFEAFALSKAQSKTMCKRIVFSTGLENLYVLEPTSDNKPITGIDAINKKTSKKMSLLLFADTLTKLVMIEQHQGMNLDDLVTIMDMKLCEIRRENFKLLISLAFINPDEFAYAITGGPGSTSIIRGEVAYVIKCQPVQVLFRANQEKICYNEIPVYYNNTEMFIQPKNHNLIKYGKQIECDVLFPVSYYVNGEWVTVFPHRQSVKPPLILDPNNVLTWKFEPMISMIKSGLYTEEDIKNSKESVLYGNRENFATNMVTRQLLNLDLDNQGNNRFLSYPKEKSQDWTKWTKFYHSFWFSEIGYLTSGILGVYIIYRIIKSIVEWIFSCLVLGNHDGSLKCIHILLFPFRNMTTYYITRRQKENEERLREEVHQLTNITIDQQEALNLEREFASI</sequence>
<protein>
    <submittedName>
        <fullName evidence="1">Putative glycoprotein</fullName>
    </submittedName>
</protein>
<accession>A0A7G4YW61</accession>
<dbReference type="EMBL" id="MN745091">
    <property type="protein sequence ID" value="QMU95542.1"/>
    <property type="molecule type" value="Viral_cRNA"/>
</dbReference>
<reference evidence="1" key="1">
    <citation type="submission" date="2019-11" db="EMBL/GenBank/DDBJ databases">
        <title>RNA virome screening in diverse but ecologically relevant citrus pests reveals potential virus-host interactions.</title>
        <authorList>
            <person name="Wang W."/>
        </authorList>
    </citation>
    <scope>NUCLEOTIDE SEQUENCE</scope>
    <source>
        <strain evidence="1">PCMV.abc8</strain>
    </source>
</reference>